<dbReference type="Proteomes" id="UP000019471">
    <property type="component" value="Unassembled WGS sequence"/>
</dbReference>
<protein>
    <submittedName>
        <fullName evidence="2">Uncharacterized protein</fullName>
    </submittedName>
</protein>
<gene>
    <name evidence="2" type="ORF">A1O5_12032</name>
</gene>
<reference evidence="2 3" key="1">
    <citation type="submission" date="2013-03" db="EMBL/GenBank/DDBJ databases">
        <title>The Genome Sequence of Cladophialophora psammophila CBS 110553.</title>
        <authorList>
            <consortium name="The Broad Institute Genomics Platform"/>
            <person name="Cuomo C."/>
            <person name="de Hoog S."/>
            <person name="Gorbushina A."/>
            <person name="Walker B."/>
            <person name="Young S.K."/>
            <person name="Zeng Q."/>
            <person name="Gargeya S."/>
            <person name="Fitzgerald M."/>
            <person name="Haas B."/>
            <person name="Abouelleil A."/>
            <person name="Allen A.W."/>
            <person name="Alvarado L."/>
            <person name="Arachchi H.M."/>
            <person name="Berlin A.M."/>
            <person name="Chapman S.B."/>
            <person name="Gainer-Dewar J."/>
            <person name="Goldberg J."/>
            <person name="Griggs A."/>
            <person name="Gujja S."/>
            <person name="Hansen M."/>
            <person name="Howarth C."/>
            <person name="Imamovic A."/>
            <person name="Ireland A."/>
            <person name="Larimer J."/>
            <person name="McCowan C."/>
            <person name="Murphy C."/>
            <person name="Pearson M."/>
            <person name="Poon T.W."/>
            <person name="Priest M."/>
            <person name="Roberts A."/>
            <person name="Saif S."/>
            <person name="Shea T."/>
            <person name="Sisk P."/>
            <person name="Sykes S."/>
            <person name="Wortman J."/>
            <person name="Nusbaum C."/>
            <person name="Birren B."/>
        </authorList>
    </citation>
    <scope>NUCLEOTIDE SEQUENCE [LARGE SCALE GENOMIC DNA]</scope>
    <source>
        <strain evidence="2 3">CBS 110553</strain>
    </source>
</reference>
<comment type="caution">
    <text evidence="2">The sequence shown here is derived from an EMBL/GenBank/DDBJ whole genome shotgun (WGS) entry which is preliminary data.</text>
</comment>
<feature type="region of interest" description="Disordered" evidence="1">
    <location>
        <begin position="1"/>
        <end position="20"/>
    </location>
</feature>
<keyword evidence="3" id="KW-1185">Reference proteome</keyword>
<dbReference type="EMBL" id="AMGX01000030">
    <property type="protein sequence ID" value="EXJ61240.1"/>
    <property type="molecule type" value="Genomic_DNA"/>
</dbReference>
<name>W9W8B6_9EURO</name>
<evidence type="ECO:0000313" key="3">
    <source>
        <dbReference type="Proteomes" id="UP000019471"/>
    </source>
</evidence>
<evidence type="ECO:0000313" key="2">
    <source>
        <dbReference type="EMBL" id="EXJ61240.1"/>
    </source>
</evidence>
<organism evidence="2 3">
    <name type="scientific">Cladophialophora psammophila CBS 110553</name>
    <dbReference type="NCBI Taxonomy" id="1182543"/>
    <lineage>
        <taxon>Eukaryota</taxon>
        <taxon>Fungi</taxon>
        <taxon>Dikarya</taxon>
        <taxon>Ascomycota</taxon>
        <taxon>Pezizomycotina</taxon>
        <taxon>Eurotiomycetes</taxon>
        <taxon>Chaetothyriomycetidae</taxon>
        <taxon>Chaetothyriales</taxon>
        <taxon>Herpotrichiellaceae</taxon>
        <taxon>Cladophialophora</taxon>
    </lineage>
</organism>
<sequence length="114" mass="12453">MQRNNSNRRKPRTAQTKARACGQYIKPSSKGEADVVGKSKRICPLLDAAKGKLRGPWAAGSGFFTSQDIDPGTFIGDYSSPVVLDKEFAGENPDGFVRIALAALSKRKRKRDRA</sequence>
<dbReference type="OrthoDB" id="10425296at2759"/>
<proteinExistence type="predicted"/>
<evidence type="ECO:0000256" key="1">
    <source>
        <dbReference type="SAM" id="MobiDB-lite"/>
    </source>
</evidence>
<dbReference type="AlphaFoldDB" id="W9W8B6"/>
<dbReference type="HOGENOM" id="CLU_2120844_0_0_1"/>
<feature type="compositionally biased region" description="Basic residues" evidence="1">
    <location>
        <begin position="1"/>
        <end position="12"/>
    </location>
</feature>
<dbReference type="GeneID" id="19196718"/>
<accession>W9W8B6</accession>
<dbReference type="RefSeq" id="XP_007750791.1">
    <property type="nucleotide sequence ID" value="XM_007752601.1"/>
</dbReference>